<comment type="caution">
    <text evidence="1">The sequence shown here is derived from an EMBL/GenBank/DDBJ whole genome shotgun (WGS) entry which is preliminary data.</text>
</comment>
<accession>A0ABD6CAM9</accession>
<reference evidence="1 2" key="1">
    <citation type="journal article" date="2019" name="Int. J. Syst. Evol. Microbiol.">
        <title>The Global Catalogue of Microorganisms (GCM) 10K type strain sequencing project: providing services to taxonomists for standard genome sequencing and annotation.</title>
        <authorList>
            <consortium name="The Broad Institute Genomics Platform"/>
            <consortium name="The Broad Institute Genome Sequencing Center for Infectious Disease"/>
            <person name="Wu L."/>
            <person name="Ma J."/>
        </authorList>
    </citation>
    <scope>NUCLEOTIDE SEQUENCE [LARGE SCALE GENOMIC DNA]</scope>
    <source>
        <strain evidence="1 2">CGMCC 1.12125</strain>
    </source>
</reference>
<dbReference type="AlphaFoldDB" id="A0ABD6CAM9"/>
<evidence type="ECO:0000313" key="1">
    <source>
        <dbReference type="EMBL" id="MFD1587402.1"/>
    </source>
</evidence>
<dbReference type="EMBL" id="JBHUDJ010000003">
    <property type="protein sequence ID" value="MFD1587402.1"/>
    <property type="molecule type" value="Genomic_DNA"/>
</dbReference>
<protein>
    <submittedName>
        <fullName evidence="1">Uncharacterized protein</fullName>
    </submittedName>
</protein>
<proteinExistence type="predicted"/>
<keyword evidence="2" id="KW-1185">Reference proteome</keyword>
<dbReference type="RefSeq" id="WP_379814267.1">
    <property type="nucleotide sequence ID" value="NZ_JBHUDJ010000003.1"/>
</dbReference>
<gene>
    <name evidence="1" type="ORF">ACFR9U_10430</name>
</gene>
<dbReference type="Proteomes" id="UP001597119">
    <property type="component" value="Unassembled WGS sequence"/>
</dbReference>
<name>A0ABD6CAM9_9EURY</name>
<evidence type="ECO:0000313" key="2">
    <source>
        <dbReference type="Proteomes" id="UP001597119"/>
    </source>
</evidence>
<sequence>MSFRQIAFRRAQTARAFAEHWDGTVDGRATGLADWSADPRR</sequence>
<organism evidence="1 2">
    <name type="scientific">Halorientalis brevis</name>
    <dbReference type="NCBI Taxonomy" id="1126241"/>
    <lineage>
        <taxon>Archaea</taxon>
        <taxon>Methanobacteriati</taxon>
        <taxon>Methanobacteriota</taxon>
        <taxon>Stenosarchaea group</taxon>
        <taxon>Halobacteria</taxon>
        <taxon>Halobacteriales</taxon>
        <taxon>Haloarculaceae</taxon>
        <taxon>Halorientalis</taxon>
    </lineage>
</organism>